<evidence type="ECO:0000256" key="1">
    <source>
        <dbReference type="ARBA" id="ARBA00004141"/>
    </source>
</evidence>
<dbReference type="InterPro" id="IPR011701">
    <property type="entry name" value="MFS"/>
</dbReference>
<feature type="transmembrane region" description="Helical" evidence="6">
    <location>
        <begin position="202"/>
        <end position="222"/>
    </location>
</feature>
<comment type="caution">
    <text evidence="7">The sequence shown here is derived from an EMBL/GenBank/DDBJ whole genome shotgun (WGS) entry which is preliminary data.</text>
</comment>
<dbReference type="Proteomes" id="UP001521184">
    <property type="component" value="Unassembled WGS sequence"/>
</dbReference>
<evidence type="ECO:0000256" key="6">
    <source>
        <dbReference type="SAM" id="Phobius"/>
    </source>
</evidence>
<feature type="transmembrane region" description="Helical" evidence="6">
    <location>
        <begin position="140"/>
        <end position="160"/>
    </location>
</feature>
<feature type="transmembrane region" description="Helical" evidence="6">
    <location>
        <begin position="426"/>
        <end position="448"/>
    </location>
</feature>
<evidence type="ECO:0000256" key="5">
    <source>
        <dbReference type="ARBA" id="ARBA00023136"/>
    </source>
</evidence>
<dbReference type="Pfam" id="PF07690">
    <property type="entry name" value="MFS_1"/>
    <property type="match status" value="1"/>
</dbReference>
<feature type="transmembrane region" description="Helical" evidence="6">
    <location>
        <begin position="275"/>
        <end position="298"/>
    </location>
</feature>
<feature type="transmembrane region" description="Helical" evidence="6">
    <location>
        <begin position="304"/>
        <end position="325"/>
    </location>
</feature>
<feature type="transmembrane region" description="Helical" evidence="6">
    <location>
        <begin position="337"/>
        <end position="356"/>
    </location>
</feature>
<evidence type="ECO:0000313" key="7">
    <source>
        <dbReference type="EMBL" id="KAL1639524.1"/>
    </source>
</evidence>
<keyword evidence="3 6" id="KW-0812">Transmembrane</keyword>
<feature type="transmembrane region" description="Helical" evidence="6">
    <location>
        <begin position="110"/>
        <end position="128"/>
    </location>
</feature>
<accession>A0ABR3TJ28</accession>
<evidence type="ECO:0000313" key="8">
    <source>
        <dbReference type="Proteomes" id="UP001521184"/>
    </source>
</evidence>
<feature type="transmembrane region" description="Helical" evidence="6">
    <location>
        <begin position="362"/>
        <end position="383"/>
    </location>
</feature>
<name>A0ABR3TJ28_9PEZI</name>
<sequence>MSPTTMDVEKDECIHAEDISAAAGETQHDPDELRKVVRKLDYHLLPLCFVLYTFSVLDRSNLGNARLVGLGDDIDLSGHRYEWLGNTFYIAYIVFQFNTLGWKIFKPHKWVAFVVLYWGLASSLQAAAMNWSGLMACRFFLGWAETMFGPGIPLYFSFFYPREAIGVRFGVFLSGAALANAYGGALAYGLSHIKSNIGSWRFLFIIEGVPTVLLAVVVWFYLPDSPASARFFTPREAQVAQKFANSQPGDYHHEGLQLDQLTDAFKDYKNCLFSLTNFACTISFSSLPLFLPTIIASLGASSPLASNGLSAPPYLLSFLLIILTARASDTLRLRGPFATASALLSASGFVVLGAATSPAARYAGIFLAVQIFVTVAVVLVWNVNTNETGSKRAGGLWLVMTLGQCGPLLGTNVFPADEGPFYRTGMWVSCAFALVAAAASAALTLALWRENRRRDRVYGKPGRAEGRAGRAGDGFLTELEERERSVRFII</sequence>
<keyword evidence="8" id="KW-1185">Reference proteome</keyword>
<feature type="transmembrane region" description="Helical" evidence="6">
    <location>
        <begin position="87"/>
        <end position="105"/>
    </location>
</feature>
<dbReference type="PANTHER" id="PTHR43791:SF36">
    <property type="entry name" value="TRANSPORTER, PUTATIVE (AFU_ORTHOLOGUE AFUA_6G08340)-RELATED"/>
    <property type="match status" value="1"/>
</dbReference>
<feature type="transmembrane region" description="Helical" evidence="6">
    <location>
        <begin position="167"/>
        <end position="190"/>
    </location>
</feature>
<protein>
    <submittedName>
        <fullName evidence="7">Uncharacterized protein</fullName>
    </submittedName>
</protein>
<dbReference type="PANTHER" id="PTHR43791">
    <property type="entry name" value="PERMEASE-RELATED"/>
    <property type="match status" value="1"/>
</dbReference>
<dbReference type="SUPFAM" id="SSF103473">
    <property type="entry name" value="MFS general substrate transporter"/>
    <property type="match status" value="1"/>
</dbReference>
<dbReference type="InterPro" id="IPR036259">
    <property type="entry name" value="MFS_trans_sf"/>
</dbReference>
<keyword evidence="4 6" id="KW-1133">Transmembrane helix</keyword>
<dbReference type="EMBL" id="JAKEKT020000062">
    <property type="protein sequence ID" value="KAL1639524.1"/>
    <property type="molecule type" value="Genomic_DNA"/>
</dbReference>
<dbReference type="Gene3D" id="1.20.1250.20">
    <property type="entry name" value="MFS general substrate transporter like domains"/>
    <property type="match status" value="2"/>
</dbReference>
<comment type="subcellular location">
    <subcellularLocation>
        <location evidence="1">Membrane</location>
        <topology evidence="1">Multi-pass membrane protein</topology>
    </subcellularLocation>
</comment>
<gene>
    <name evidence="7" type="ORF">SLS58_007828</name>
</gene>
<evidence type="ECO:0000256" key="4">
    <source>
        <dbReference type="ARBA" id="ARBA00022989"/>
    </source>
</evidence>
<feature type="transmembrane region" description="Helical" evidence="6">
    <location>
        <begin position="395"/>
        <end position="414"/>
    </location>
</feature>
<keyword evidence="5 6" id="KW-0472">Membrane</keyword>
<evidence type="ECO:0000256" key="3">
    <source>
        <dbReference type="ARBA" id="ARBA00022692"/>
    </source>
</evidence>
<organism evidence="7 8">
    <name type="scientific">Diplodia intermedia</name>
    <dbReference type="NCBI Taxonomy" id="856260"/>
    <lineage>
        <taxon>Eukaryota</taxon>
        <taxon>Fungi</taxon>
        <taxon>Dikarya</taxon>
        <taxon>Ascomycota</taxon>
        <taxon>Pezizomycotina</taxon>
        <taxon>Dothideomycetes</taxon>
        <taxon>Dothideomycetes incertae sedis</taxon>
        <taxon>Botryosphaeriales</taxon>
        <taxon>Botryosphaeriaceae</taxon>
        <taxon>Diplodia</taxon>
    </lineage>
</organism>
<evidence type="ECO:0000256" key="2">
    <source>
        <dbReference type="ARBA" id="ARBA00022448"/>
    </source>
</evidence>
<proteinExistence type="predicted"/>
<reference evidence="7 8" key="1">
    <citation type="journal article" date="2023" name="Plant Dis.">
        <title>First Report of Diplodia intermedia Causing Canker and Dieback Diseases on Apple Trees in Canada.</title>
        <authorList>
            <person name="Ellouze W."/>
            <person name="Ilyukhin E."/>
            <person name="Sulman M."/>
            <person name="Ali S."/>
        </authorList>
    </citation>
    <scope>NUCLEOTIDE SEQUENCE [LARGE SCALE GENOMIC DNA]</scope>
    <source>
        <strain evidence="7 8">M45-28</strain>
    </source>
</reference>
<keyword evidence="2" id="KW-0813">Transport</keyword>